<name>A0ACC1QX53_9HYPO</name>
<dbReference type="EMBL" id="JANAKD010000429">
    <property type="protein sequence ID" value="KAJ3493963.1"/>
    <property type="molecule type" value="Genomic_DNA"/>
</dbReference>
<gene>
    <name evidence="1" type="ORF">NLG97_g4389</name>
</gene>
<evidence type="ECO:0000313" key="2">
    <source>
        <dbReference type="Proteomes" id="UP001148737"/>
    </source>
</evidence>
<accession>A0ACC1QX53</accession>
<keyword evidence="2" id="KW-1185">Reference proteome</keyword>
<organism evidence="1 2">
    <name type="scientific">Lecanicillium saksenae</name>
    <dbReference type="NCBI Taxonomy" id="468837"/>
    <lineage>
        <taxon>Eukaryota</taxon>
        <taxon>Fungi</taxon>
        <taxon>Dikarya</taxon>
        <taxon>Ascomycota</taxon>
        <taxon>Pezizomycotina</taxon>
        <taxon>Sordariomycetes</taxon>
        <taxon>Hypocreomycetidae</taxon>
        <taxon>Hypocreales</taxon>
        <taxon>Cordycipitaceae</taxon>
        <taxon>Lecanicillium</taxon>
    </lineage>
</organism>
<sequence length="324" mass="36623">MDLLSVCESLASNIIKLDTTESPGSQINELDIEHWQLCFKFTRAGAVEEISSWRADFSRQTVSQDAWEAIKDSEFAKDFSKETYEYFMARGRTLEHRTAPVDNDTSIYLLRIHETSPSVRMVQDLLGDDNIQVLPGIDDDGNRVQFCSLDANKRNLLLSKLASSASAQFQPTFIRVSIAKKDLDINSRYPTLGIKSTLPQHRADSNADCFEPAQNEYPVRYFFYGTLADRAVLARVLGIVNEESIRYDKAEVHGAILTSWAGKYKGLVDGDQGAKVSGAMYWVSCHQEEEALRIYETGKYEVVRCTMRLQSNLELCNGLTFRLI</sequence>
<reference evidence="1" key="1">
    <citation type="submission" date="2022-07" db="EMBL/GenBank/DDBJ databases">
        <title>Genome Sequence of Lecanicillium saksenae.</title>
        <authorList>
            <person name="Buettner E."/>
        </authorList>
    </citation>
    <scope>NUCLEOTIDE SEQUENCE</scope>
    <source>
        <strain evidence="1">VT-O1</strain>
    </source>
</reference>
<comment type="caution">
    <text evidence="1">The sequence shown here is derived from an EMBL/GenBank/DDBJ whole genome shotgun (WGS) entry which is preliminary data.</text>
</comment>
<evidence type="ECO:0000313" key="1">
    <source>
        <dbReference type="EMBL" id="KAJ3493963.1"/>
    </source>
</evidence>
<proteinExistence type="predicted"/>
<protein>
    <submittedName>
        <fullName evidence="1">Uncharacterized protein</fullName>
    </submittedName>
</protein>
<dbReference type="Proteomes" id="UP001148737">
    <property type="component" value="Unassembled WGS sequence"/>
</dbReference>